<name>A0A0D2F651_9EURO</name>
<proteinExistence type="inferred from homology"/>
<dbReference type="InterPro" id="IPR039367">
    <property type="entry name" value="Och1-like"/>
</dbReference>
<comment type="similarity">
    <text evidence="1">Belongs to the glycosyltransferase 32 family.</text>
</comment>
<keyword evidence="5" id="KW-1185">Reference proteome</keyword>
<feature type="transmembrane region" description="Helical" evidence="3">
    <location>
        <begin position="26"/>
        <end position="43"/>
    </location>
</feature>
<dbReference type="AlphaFoldDB" id="A0A0D2F651"/>
<reference evidence="4 5" key="1">
    <citation type="submission" date="2015-01" db="EMBL/GenBank/DDBJ databases">
        <title>The Genome Sequence of Capronia semiimmersa CBS27337.</title>
        <authorList>
            <consortium name="The Broad Institute Genomics Platform"/>
            <person name="Cuomo C."/>
            <person name="de Hoog S."/>
            <person name="Gorbushina A."/>
            <person name="Stielow B."/>
            <person name="Teixiera M."/>
            <person name="Abouelleil A."/>
            <person name="Chapman S.B."/>
            <person name="Priest M."/>
            <person name="Young S.K."/>
            <person name="Wortman J."/>
            <person name="Nusbaum C."/>
            <person name="Birren B."/>
        </authorList>
    </citation>
    <scope>NUCLEOTIDE SEQUENCE [LARGE SCALE GENOMIC DNA]</scope>
    <source>
        <strain evidence="4 5">CBS 27337</strain>
    </source>
</reference>
<gene>
    <name evidence="4" type="ORF">PV04_10250</name>
</gene>
<keyword evidence="3" id="KW-0812">Transmembrane</keyword>
<dbReference type="Proteomes" id="UP000054266">
    <property type="component" value="Unassembled WGS sequence"/>
</dbReference>
<dbReference type="FunFam" id="3.90.550.20:FF:000004">
    <property type="entry name" value="Glycosyltransferase family 32 protein"/>
    <property type="match status" value="1"/>
</dbReference>
<dbReference type="GO" id="GO:0000136">
    <property type="term" value="C:mannan polymerase complex"/>
    <property type="evidence" value="ECO:0007669"/>
    <property type="project" value="TreeGrafter"/>
</dbReference>
<organism evidence="4 5">
    <name type="scientific">Phialophora macrospora</name>
    <dbReference type="NCBI Taxonomy" id="1851006"/>
    <lineage>
        <taxon>Eukaryota</taxon>
        <taxon>Fungi</taxon>
        <taxon>Dikarya</taxon>
        <taxon>Ascomycota</taxon>
        <taxon>Pezizomycotina</taxon>
        <taxon>Eurotiomycetes</taxon>
        <taxon>Chaetothyriomycetidae</taxon>
        <taxon>Chaetothyriales</taxon>
        <taxon>Herpotrichiellaceae</taxon>
        <taxon>Phialophora</taxon>
    </lineage>
</organism>
<keyword evidence="3" id="KW-1133">Transmembrane helix</keyword>
<dbReference type="GO" id="GO:0000009">
    <property type="term" value="F:alpha-1,6-mannosyltransferase activity"/>
    <property type="evidence" value="ECO:0007669"/>
    <property type="project" value="InterPro"/>
</dbReference>
<dbReference type="InterPro" id="IPR007577">
    <property type="entry name" value="GlycoTrfase_DXD_sugar-bd_CS"/>
</dbReference>
<dbReference type="PANTHER" id="PTHR31834:SF8">
    <property type="entry name" value="TRANSFERASE, PUTATIVE (AFU_ORTHOLOGUE AFUA_6G14040)-RELATED"/>
    <property type="match status" value="1"/>
</dbReference>
<evidence type="ECO:0000256" key="1">
    <source>
        <dbReference type="ARBA" id="ARBA00009003"/>
    </source>
</evidence>
<dbReference type="EMBL" id="KN846962">
    <property type="protein sequence ID" value="KIW63403.1"/>
    <property type="molecule type" value="Genomic_DNA"/>
</dbReference>
<evidence type="ECO:0000313" key="5">
    <source>
        <dbReference type="Proteomes" id="UP000054266"/>
    </source>
</evidence>
<dbReference type="HOGENOM" id="CLU_022381_2_2_1"/>
<evidence type="ECO:0000313" key="4">
    <source>
        <dbReference type="EMBL" id="KIW63403.1"/>
    </source>
</evidence>
<sequence>MTLPKVNAGVFGRIKRRVAKQAHRTLSIYILFCAIVILILSQLSSHGQTPQAPADLTKRNNHNYQATLTAGAFPRKIWQSWKVDPLDFEERDLLCARSWVTKNPGFRYEVLTDGNDMQYVETHFGSGGINRPDIVHVYQSLTARIIKADLLRYLVMYIEGGVYVDIDVEALKPIDRFIPDTGRFQEDNMDMIIGVEIDQPQFANHSILGPKSRSFCQWTFVCKPRLPVMLRLVENIIKWLYDVSERQKVPISQVTFNFDDVISGTGPSAFTQAILAEMSQREGREVSWDDFHNMAESKLVGGTLVLTVEAFAAGQGHSDSGTHVSRNALVKHHYHASGWPMMHPRYSHPIYGPVEACNWDPDCVKLWDFSKASFEALPLEEQARLIAEQQQATAENPVSPAQPLPENPQPLQLNPDVPLADLEVPIVLPEIPVVNPEVPGTHPEQHQEDPKVAHLEPRYLQDNGMAPQVSISSLPGLANLIISPTVTPLPILQPSLPSAIPVKVQQTSTPSLTVQTPMPIQSGFATVYSGQKRNIE</sequence>
<protein>
    <submittedName>
        <fullName evidence="4">Uncharacterized protein</fullName>
    </submittedName>
</protein>
<feature type="region of interest" description="Disordered" evidence="2">
    <location>
        <begin position="388"/>
        <end position="412"/>
    </location>
</feature>
<dbReference type="PANTHER" id="PTHR31834">
    <property type="entry name" value="INITIATION-SPECIFIC ALPHA-1,6-MANNOSYLTRANSFERASE"/>
    <property type="match status" value="1"/>
</dbReference>
<evidence type="ECO:0000256" key="2">
    <source>
        <dbReference type="SAM" id="MobiDB-lite"/>
    </source>
</evidence>
<dbReference type="STRING" id="5601.A0A0D2F651"/>
<accession>A0A0D2F651</accession>
<evidence type="ECO:0000256" key="3">
    <source>
        <dbReference type="SAM" id="Phobius"/>
    </source>
</evidence>
<keyword evidence="3" id="KW-0472">Membrane</keyword>
<dbReference type="Pfam" id="PF04488">
    <property type="entry name" value="Gly_transf_sug"/>
    <property type="match status" value="1"/>
</dbReference>
<dbReference type="Gene3D" id="3.90.550.20">
    <property type="match status" value="1"/>
</dbReference>
<dbReference type="InterPro" id="IPR029044">
    <property type="entry name" value="Nucleotide-diphossugar_trans"/>
</dbReference>
<dbReference type="GO" id="GO:0006487">
    <property type="term" value="P:protein N-linked glycosylation"/>
    <property type="evidence" value="ECO:0007669"/>
    <property type="project" value="TreeGrafter"/>
</dbReference>
<dbReference type="SUPFAM" id="SSF53448">
    <property type="entry name" value="Nucleotide-diphospho-sugar transferases"/>
    <property type="match status" value="1"/>
</dbReference>